<dbReference type="Pfam" id="PF18962">
    <property type="entry name" value="Por_Secre_tail"/>
    <property type="match status" value="1"/>
</dbReference>
<sequence>MIVIKNYFCLIIVFAVVFINNTVQAQKIEGPGISPSKVQAYSGESAQYTVSGLDGHLSWDVTYGNALPAFGSSTVNITWGITPEGKIVVRNNNGKSIETTVQVAPPRPEFRGKGTLFGIQFDDCLIFSDVKDCSYYQWTIPSGCTTEGGISGTFRAKKELYLQQKNMVLMQITSSPKQLYYEGDIKVQAISDKNSLLSRTTTYKYKKLDIAYLKFIEFPDSVDYSDQKTYTIAAENIAGATYKWSINNGTIISGQNTNKIVVKPNYPLWFFNYKLEFTYNGITDSKIISTPVRMKLYIDGPTNISHGIVEYTLKSPYVNISDGKVFFWNLDYKKYDAYTVNRYIINTDTISTGIHTIHGGAFGHFVKLNINKRSSNIYTISNYSNSLVISKNKIKDTLINNSSLIQIFNQQGLLILKKEMPSQLNRLEINLDGIKSGIYFVNIIDGNDITKKKIIIK</sequence>
<dbReference type="AlphaFoldDB" id="A0A6G1ZD49"/>
<dbReference type="EMBL" id="WKLP01000013">
    <property type="protein sequence ID" value="MRY11896.1"/>
    <property type="molecule type" value="Genomic_DNA"/>
</dbReference>
<evidence type="ECO:0000313" key="3">
    <source>
        <dbReference type="EMBL" id="MRY11896.1"/>
    </source>
</evidence>
<dbReference type="Pfam" id="PF19408">
    <property type="entry name" value="PKD_6"/>
    <property type="match status" value="1"/>
</dbReference>
<evidence type="ECO:0000259" key="1">
    <source>
        <dbReference type="Pfam" id="PF18962"/>
    </source>
</evidence>
<dbReference type="RefSeq" id="WP_010803213.1">
    <property type="nucleotide sequence ID" value="NZ_CAJSYT010000009.1"/>
</dbReference>
<reference evidence="3" key="1">
    <citation type="journal article" date="2019" name="Nat. Med.">
        <title>A library of human gut bacterial isolates paired with longitudinal multiomics data enables mechanistic microbiome research.</title>
        <authorList>
            <person name="Poyet M."/>
            <person name="Groussin M."/>
            <person name="Gibbons S.M."/>
            <person name="Avila-Pacheco J."/>
            <person name="Jiang X."/>
            <person name="Kearney S.M."/>
            <person name="Perrotta A.R."/>
            <person name="Berdy B."/>
            <person name="Zhao S."/>
            <person name="Lieberman T.D."/>
            <person name="Swanson P.K."/>
            <person name="Smith M."/>
            <person name="Roesemann S."/>
            <person name="Alexander J.E."/>
            <person name="Rich S.A."/>
            <person name="Livny J."/>
            <person name="Vlamakis H."/>
            <person name="Clish C."/>
            <person name="Bullock K."/>
            <person name="Deik A."/>
            <person name="Scott J."/>
            <person name="Pierce K.A."/>
            <person name="Xavier R.J."/>
            <person name="Alm E.J."/>
        </authorList>
    </citation>
    <scope>NUCLEOTIDE SEQUENCE</scope>
    <source>
        <strain evidence="3">BIOML-A4</strain>
    </source>
</reference>
<proteinExistence type="predicted"/>
<comment type="caution">
    <text evidence="3">The sequence shown here is derived from an EMBL/GenBank/DDBJ whole genome shotgun (WGS) entry which is preliminary data.</text>
</comment>
<accession>A0A6G1ZD49</accession>
<dbReference type="NCBIfam" id="TIGR04183">
    <property type="entry name" value="Por_Secre_tail"/>
    <property type="match status" value="1"/>
</dbReference>
<gene>
    <name evidence="3" type="ORF">GKE01_10480</name>
</gene>
<feature type="domain" description="PKD-like" evidence="2">
    <location>
        <begin position="226"/>
        <end position="264"/>
    </location>
</feature>
<organism evidence="3">
    <name type="scientific">Parabacteroides goldsteinii</name>
    <dbReference type="NCBI Taxonomy" id="328812"/>
    <lineage>
        <taxon>Bacteria</taxon>
        <taxon>Pseudomonadati</taxon>
        <taxon>Bacteroidota</taxon>
        <taxon>Bacteroidia</taxon>
        <taxon>Bacteroidales</taxon>
        <taxon>Tannerellaceae</taxon>
        <taxon>Parabacteroides</taxon>
    </lineage>
</organism>
<feature type="domain" description="Secretion system C-terminal sorting" evidence="1">
    <location>
        <begin position="395"/>
        <end position="456"/>
    </location>
</feature>
<evidence type="ECO:0000259" key="2">
    <source>
        <dbReference type="Pfam" id="PF19408"/>
    </source>
</evidence>
<protein>
    <submittedName>
        <fullName evidence="3">T9SS type A sorting domain-containing protein</fullName>
    </submittedName>
</protein>
<dbReference type="InterPro" id="IPR045829">
    <property type="entry name" value="PKD_6"/>
</dbReference>
<dbReference type="InterPro" id="IPR026444">
    <property type="entry name" value="Secre_tail"/>
</dbReference>
<name>A0A6G1ZD49_9BACT</name>